<sequence length="319" mass="35564">MIGSLLVFTSCEEPDNAINYVLDNVRNGAVLSTRAINNSVYDVQSPTTPISYVLEMQDGNEGELLDRVDVFLSFVDRTSQNGDNSTSSVLFKTLSASDFTQDERGYPVTELTITTQELLENTNLTIDEISCTDKFVIDLTLDLTNGLAFNHDNSIGPIIRYPGSINSPFSYDIYVVEGIDNDKFTGVYDYSSVVNGFDGPTFITPNQFTLERSRPNVRHFEIFRDTQQAFNGIFILSEVEFTIACDQAIMTRYIRSAIVCSGRVEADHQVLLGPSNDLNGTVDEIDDTVFDLRFIEGFEGNDGFCGWPVTPSTFRLTKQ</sequence>
<accession>A0A0A2GWZ7</accession>
<proteinExistence type="predicted"/>
<organism evidence="1 2">
    <name type="scientific">Dokdonia donghaensis DSW-1</name>
    <dbReference type="NCBI Taxonomy" id="1300343"/>
    <lineage>
        <taxon>Bacteria</taxon>
        <taxon>Pseudomonadati</taxon>
        <taxon>Bacteroidota</taxon>
        <taxon>Flavobacteriia</taxon>
        <taxon>Flavobacteriales</taxon>
        <taxon>Flavobacteriaceae</taxon>
        <taxon>Dokdonia</taxon>
    </lineage>
</organism>
<keyword evidence="2" id="KW-1185">Reference proteome</keyword>
<comment type="caution">
    <text evidence="1">The sequence shown here is derived from an EMBL/GenBank/DDBJ whole genome shotgun (WGS) entry which is preliminary data.</text>
</comment>
<evidence type="ECO:0000313" key="1">
    <source>
        <dbReference type="EMBL" id="KGO07789.1"/>
    </source>
</evidence>
<dbReference type="EMBL" id="JSAQ01000001">
    <property type="protein sequence ID" value="KGO07789.1"/>
    <property type="molecule type" value="Genomic_DNA"/>
</dbReference>
<reference evidence="1 2" key="1">
    <citation type="submission" date="2014-10" db="EMBL/GenBank/DDBJ databases">
        <title>Draft genome sequence of the proteorhodopsin-containing marine bacterium Dokdonia donghaensis.</title>
        <authorList>
            <person name="Gomez-Consarnau L."/>
            <person name="Gonzalez J.M."/>
            <person name="Riedel T."/>
            <person name="Jaenicke S."/>
            <person name="Wagner-Doebler I."/>
            <person name="Fuhrman J.A."/>
        </authorList>
    </citation>
    <scope>NUCLEOTIDE SEQUENCE [LARGE SCALE GENOMIC DNA]</scope>
    <source>
        <strain evidence="1 2">DSW-1</strain>
    </source>
</reference>
<name>A0A0A2GWZ7_9FLAO</name>
<dbReference type="PATRIC" id="fig|1300343.5.peg.1634"/>
<gene>
    <name evidence="1" type="ORF">NV36_13710</name>
</gene>
<dbReference type="RefSeq" id="WP_035328243.1">
    <property type="nucleotide sequence ID" value="NZ_CP015125.1"/>
</dbReference>
<evidence type="ECO:0000313" key="2">
    <source>
        <dbReference type="Proteomes" id="UP000030140"/>
    </source>
</evidence>
<dbReference type="Proteomes" id="UP000030140">
    <property type="component" value="Unassembled WGS sequence"/>
</dbReference>
<dbReference type="KEGG" id="ddo:I597_1628"/>
<protein>
    <submittedName>
        <fullName evidence="1">Uncharacterized protein</fullName>
    </submittedName>
</protein>
<dbReference type="OrthoDB" id="820612at2"/>
<dbReference type="AlphaFoldDB" id="A0A0A2GWZ7"/>